<dbReference type="EMBL" id="NOVD01000033">
    <property type="protein sequence ID" value="PCK24288.1"/>
    <property type="molecule type" value="Genomic_DNA"/>
</dbReference>
<comment type="caution">
    <text evidence="3">The sequence shown here is derived from an EMBL/GenBank/DDBJ whole genome shotgun (WGS) entry which is preliminary data.</text>
</comment>
<dbReference type="Pfam" id="PF20088">
    <property type="entry name" value="DUF6480"/>
    <property type="match status" value="1"/>
</dbReference>
<reference evidence="3 4" key="1">
    <citation type="submission" date="2017-07" db="EMBL/GenBank/DDBJ databases">
        <title>Draft sequence of Rhodococcus enclensis 23b-28.</title>
        <authorList>
            <person name="Besaury L."/>
            <person name="Sancelme M."/>
            <person name="Amato P."/>
            <person name="Lallement A."/>
            <person name="Delort A.-M."/>
        </authorList>
    </citation>
    <scope>NUCLEOTIDE SEQUENCE [LARGE SCALE GENOMIC DNA]</scope>
    <source>
        <strain evidence="3 4">23b-28</strain>
    </source>
</reference>
<evidence type="ECO:0000256" key="1">
    <source>
        <dbReference type="SAM" id="MobiDB-lite"/>
    </source>
</evidence>
<dbReference type="AlphaFoldDB" id="A0A2A5J3W6"/>
<accession>A0A2A5J3W6</accession>
<evidence type="ECO:0000256" key="2">
    <source>
        <dbReference type="SAM" id="Phobius"/>
    </source>
</evidence>
<gene>
    <name evidence="3" type="ORF">CHR55_26785</name>
</gene>
<evidence type="ECO:0000313" key="3">
    <source>
        <dbReference type="EMBL" id="PCK24288.1"/>
    </source>
</evidence>
<proteinExistence type="predicted"/>
<feature type="region of interest" description="Disordered" evidence="1">
    <location>
        <begin position="1"/>
        <end position="44"/>
    </location>
</feature>
<dbReference type="RefSeq" id="WP_024488143.1">
    <property type="nucleotide sequence ID" value="NZ_NOVD01000033.1"/>
</dbReference>
<sequence length="75" mass="7531">MTSTPPEPDPENTPDLEPGGGVKPGSTPPDAPQTSGLSEPEPSTVKRFPVTGIAAIVAVALVVIVFLIATVAILA</sequence>
<dbReference type="InterPro" id="IPR045512">
    <property type="entry name" value="DUF6480"/>
</dbReference>
<protein>
    <submittedName>
        <fullName evidence="3">Uncharacterized protein</fullName>
    </submittedName>
</protein>
<organism evidence="3 4">
    <name type="scientific">Rhodococcus qingshengii</name>
    <dbReference type="NCBI Taxonomy" id="334542"/>
    <lineage>
        <taxon>Bacteria</taxon>
        <taxon>Bacillati</taxon>
        <taxon>Actinomycetota</taxon>
        <taxon>Actinomycetes</taxon>
        <taxon>Mycobacteriales</taxon>
        <taxon>Nocardiaceae</taxon>
        <taxon>Rhodococcus</taxon>
        <taxon>Rhodococcus erythropolis group</taxon>
    </lineage>
</organism>
<feature type="transmembrane region" description="Helical" evidence="2">
    <location>
        <begin position="50"/>
        <end position="74"/>
    </location>
</feature>
<dbReference type="Proteomes" id="UP000230886">
    <property type="component" value="Unassembled WGS sequence"/>
</dbReference>
<keyword evidence="2" id="KW-0472">Membrane</keyword>
<evidence type="ECO:0000313" key="4">
    <source>
        <dbReference type="Proteomes" id="UP000230886"/>
    </source>
</evidence>
<keyword evidence="2" id="KW-0812">Transmembrane</keyword>
<name>A0A2A5J3W6_RHOSG</name>
<keyword evidence="2" id="KW-1133">Transmembrane helix</keyword>